<comment type="caution">
    <text evidence="3">The sequence shown here is derived from an EMBL/GenBank/DDBJ whole genome shotgun (WGS) entry which is preliminary data.</text>
</comment>
<feature type="signal peptide" evidence="1">
    <location>
        <begin position="1"/>
        <end position="30"/>
    </location>
</feature>
<evidence type="ECO:0000313" key="3">
    <source>
        <dbReference type="EMBL" id="KAJ5081526.1"/>
    </source>
</evidence>
<reference evidence="3" key="1">
    <citation type="submission" date="2022-11" db="EMBL/GenBank/DDBJ databases">
        <authorList>
            <person name="Petersen C."/>
        </authorList>
    </citation>
    <scope>NUCLEOTIDE SEQUENCE</scope>
    <source>
        <strain evidence="3">IBT 34128</strain>
    </source>
</reference>
<dbReference type="Proteomes" id="UP001141434">
    <property type="component" value="Unassembled WGS sequence"/>
</dbReference>
<accession>A0A9W9JU11</accession>
<dbReference type="GO" id="GO:0004672">
    <property type="term" value="F:protein kinase activity"/>
    <property type="evidence" value="ECO:0007669"/>
    <property type="project" value="InterPro"/>
</dbReference>
<proteinExistence type="predicted"/>
<feature type="domain" description="Protein kinase" evidence="2">
    <location>
        <begin position="100"/>
        <end position="291"/>
    </location>
</feature>
<dbReference type="RefSeq" id="XP_056506813.1">
    <property type="nucleotide sequence ID" value="XM_056660315.1"/>
</dbReference>
<protein>
    <recommendedName>
        <fullName evidence="2">Protein kinase domain-containing protein</fullName>
    </recommendedName>
</protein>
<evidence type="ECO:0000313" key="4">
    <source>
        <dbReference type="Proteomes" id="UP001141434"/>
    </source>
</evidence>
<feature type="chain" id="PRO_5040739630" description="Protein kinase domain-containing protein" evidence="1">
    <location>
        <begin position="31"/>
        <end position="291"/>
    </location>
</feature>
<dbReference type="InterPro" id="IPR000719">
    <property type="entry name" value="Prot_kinase_dom"/>
</dbReference>
<dbReference type="InterPro" id="IPR011009">
    <property type="entry name" value="Kinase-like_dom_sf"/>
</dbReference>
<dbReference type="GO" id="GO:0005524">
    <property type="term" value="F:ATP binding"/>
    <property type="evidence" value="ECO:0007669"/>
    <property type="project" value="InterPro"/>
</dbReference>
<reference evidence="3" key="2">
    <citation type="journal article" date="2023" name="IMA Fungus">
        <title>Comparative genomic study of the Penicillium genus elucidates a diverse pangenome and 15 lateral gene transfer events.</title>
        <authorList>
            <person name="Petersen C."/>
            <person name="Sorensen T."/>
            <person name="Nielsen M.R."/>
            <person name="Sondergaard T.E."/>
            <person name="Sorensen J.L."/>
            <person name="Fitzpatrick D.A."/>
            <person name="Frisvad J.C."/>
            <person name="Nielsen K.L."/>
        </authorList>
    </citation>
    <scope>NUCLEOTIDE SEQUENCE</scope>
    <source>
        <strain evidence="3">IBT 34128</strain>
    </source>
</reference>
<evidence type="ECO:0000259" key="2">
    <source>
        <dbReference type="PROSITE" id="PS50011"/>
    </source>
</evidence>
<dbReference type="OrthoDB" id="5987198at2759"/>
<keyword evidence="1" id="KW-0732">Signal</keyword>
<dbReference type="Pfam" id="PF00069">
    <property type="entry name" value="Pkinase"/>
    <property type="match status" value="1"/>
</dbReference>
<organism evidence="3 4">
    <name type="scientific">Penicillium alfredii</name>
    <dbReference type="NCBI Taxonomy" id="1506179"/>
    <lineage>
        <taxon>Eukaryota</taxon>
        <taxon>Fungi</taxon>
        <taxon>Dikarya</taxon>
        <taxon>Ascomycota</taxon>
        <taxon>Pezizomycotina</taxon>
        <taxon>Eurotiomycetes</taxon>
        <taxon>Eurotiomycetidae</taxon>
        <taxon>Eurotiales</taxon>
        <taxon>Aspergillaceae</taxon>
        <taxon>Penicillium</taxon>
    </lineage>
</organism>
<sequence length="291" mass="32784">MPSERGRNHMNLPWILKLGYLFYLLTLAYAAPTSDLAPALSPRPDTETDLLYALDQDEGNPLVKRRLNRYATGWPIGRDLHRNKIYAFGPSINSLPRGIVTVGGRINGGSTGEIHLASLLTFNQPREVRQNTESRKWGGKPVGDEQAQNNLVAKLSELSQTYRAARITESLEARNIVPRVYTALKVPPNCDNGVPYWSLVVMERMDEDAAHALRDYSKGRASRGFNRLSLMKQFVGGLDYAHDLGIAHDDPHLNNLMRHAGSNRWKIIDWDFATDYGRKPGKVRITSYTRT</sequence>
<gene>
    <name evidence="3" type="ORF">NUU61_009790</name>
</gene>
<dbReference type="EMBL" id="JAPMSZ010000012">
    <property type="protein sequence ID" value="KAJ5081526.1"/>
    <property type="molecule type" value="Genomic_DNA"/>
</dbReference>
<keyword evidence="4" id="KW-1185">Reference proteome</keyword>
<name>A0A9W9JU11_9EURO</name>
<dbReference type="PROSITE" id="PS50011">
    <property type="entry name" value="PROTEIN_KINASE_DOM"/>
    <property type="match status" value="1"/>
</dbReference>
<evidence type="ECO:0000256" key="1">
    <source>
        <dbReference type="SAM" id="SignalP"/>
    </source>
</evidence>
<dbReference type="Gene3D" id="1.10.510.10">
    <property type="entry name" value="Transferase(Phosphotransferase) domain 1"/>
    <property type="match status" value="1"/>
</dbReference>
<dbReference type="AlphaFoldDB" id="A0A9W9JU11"/>
<dbReference type="SUPFAM" id="SSF56112">
    <property type="entry name" value="Protein kinase-like (PK-like)"/>
    <property type="match status" value="1"/>
</dbReference>
<dbReference type="GeneID" id="81399484"/>